<dbReference type="PANTHER" id="PTHR16296">
    <property type="entry name" value="UNCHARACTERIZED HYPOTHALAMUS PROTEIN HT007"/>
    <property type="match status" value="1"/>
</dbReference>
<evidence type="ECO:0000256" key="1">
    <source>
        <dbReference type="ARBA" id="ARBA00004225"/>
    </source>
</evidence>
<dbReference type="Proteomes" id="UP001152798">
    <property type="component" value="Chromosome 4"/>
</dbReference>
<evidence type="ECO:0000256" key="5">
    <source>
        <dbReference type="ARBA" id="ARBA00023136"/>
    </source>
</evidence>
<protein>
    <submittedName>
        <fullName evidence="7">Uncharacterized protein</fullName>
    </submittedName>
</protein>
<keyword evidence="4" id="KW-0496">Mitochondrion</keyword>
<gene>
    <name evidence="7" type="ORF">NEZAVI_LOCUS9464</name>
</gene>
<dbReference type="GO" id="GO:0031966">
    <property type="term" value="C:mitochondrial membrane"/>
    <property type="evidence" value="ECO:0007669"/>
    <property type="project" value="UniProtKB-SubCell"/>
</dbReference>
<dbReference type="OrthoDB" id="6234762at2759"/>
<comment type="subcellular location">
    <subcellularLocation>
        <location evidence="1">Mitochondrion membrane</location>
        <topology evidence="1">Multi-pass membrane protein</topology>
    </subcellularLocation>
</comment>
<evidence type="ECO:0000256" key="4">
    <source>
        <dbReference type="ARBA" id="ARBA00023128"/>
    </source>
</evidence>
<dbReference type="PANTHER" id="PTHR16296:SF2">
    <property type="entry name" value="TRANSMEMBRANE PROTEIN 126A"/>
    <property type="match status" value="1"/>
</dbReference>
<keyword evidence="2 6" id="KW-0812">Transmembrane</keyword>
<feature type="transmembrane region" description="Helical" evidence="6">
    <location>
        <begin position="76"/>
        <end position="97"/>
    </location>
</feature>
<dbReference type="Pfam" id="PF07114">
    <property type="entry name" value="TMEM126"/>
    <property type="match status" value="1"/>
</dbReference>
<evidence type="ECO:0000313" key="7">
    <source>
        <dbReference type="EMBL" id="CAH1400164.1"/>
    </source>
</evidence>
<dbReference type="InterPro" id="IPR009801">
    <property type="entry name" value="TMEM126"/>
</dbReference>
<feature type="transmembrane region" description="Helical" evidence="6">
    <location>
        <begin position="176"/>
        <end position="194"/>
    </location>
</feature>
<feature type="transmembrane region" description="Helical" evidence="6">
    <location>
        <begin position="43"/>
        <end position="64"/>
    </location>
</feature>
<evidence type="ECO:0000313" key="8">
    <source>
        <dbReference type="Proteomes" id="UP001152798"/>
    </source>
</evidence>
<feature type="transmembrane region" description="Helical" evidence="6">
    <location>
        <begin position="128"/>
        <end position="149"/>
    </location>
</feature>
<keyword evidence="3 6" id="KW-1133">Transmembrane helix</keyword>
<evidence type="ECO:0000256" key="6">
    <source>
        <dbReference type="SAM" id="Phobius"/>
    </source>
</evidence>
<evidence type="ECO:0000256" key="2">
    <source>
        <dbReference type="ARBA" id="ARBA00022692"/>
    </source>
</evidence>
<dbReference type="GO" id="GO:0032981">
    <property type="term" value="P:mitochondrial respiratory chain complex I assembly"/>
    <property type="evidence" value="ECO:0007669"/>
    <property type="project" value="TreeGrafter"/>
</dbReference>
<name>A0A9P0MPH0_NEZVI</name>
<organism evidence="7 8">
    <name type="scientific">Nezara viridula</name>
    <name type="common">Southern green stink bug</name>
    <name type="synonym">Cimex viridulus</name>
    <dbReference type="NCBI Taxonomy" id="85310"/>
    <lineage>
        <taxon>Eukaryota</taxon>
        <taxon>Metazoa</taxon>
        <taxon>Ecdysozoa</taxon>
        <taxon>Arthropoda</taxon>
        <taxon>Hexapoda</taxon>
        <taxon>Insecta</taxon>
        <taxon>Pterygota</taxon>
        <taxon>Neoptera</taxon>
        <taxon>Paraneoptera</taxon>
        <taxon>Hemiptera</taxon>
        <taxon>Heteroptera</taxon>
        <taxon>Panheteroptera</taxon>
        <taxon>Pentatomomorpha</taxon>
        <taxon>Pentatomoidea</taxon>
        <taxon>Pentatomidae</taxon>
        <taxon>Pentatominae</taxon>
        <taxon>Nezara</taxon>
    </lineage>
</organism>
<reference evidence="7" key="1">
    <citation type="submission" date="2022-01" db="EMBL/GenBank/DDBJ databases">
        <authorList>
            <person name="King R."/>
        </authorList>
    </citation>
    <scope>NUCLEOTIDE SEQUENCE</scope>
</reference>
<proteinExistence type="predicted"/>
<dbReference type="AlphaFoldDB" id="A0A9P0MPH0"/>
<dbReference type="EMBL" id="OV725080">
    <property type="protein sequence ID" value="CAH1400164.1"/>
    <property type="molecule type" value="Genomic_DNA"/>
</dbReference>
<accession>A0A9P0MPH0</accession>
<evidence type="ECO:0000256" key="3">
    <source>
        <dbReference type="ARBA" id="ARBA00022989"/>
    </source>
</evidence>
<sequence>MAVKIHKGDINNIPEGAVIISKHKALDMQWNLMNNWTPTKEVLFFKFGPGILAATSIISSTLIMKHYRNKLKLLSIGRALLFIPGVVFPSLMIPPFYVKAVTQPILLQDHCPICIQMRSVTIQSMVSISYPILVSSVGTLLMANTYGTYRIPEFSFFSIKKISDMLSFWRKISKRLFSNLPMHFLLQFIVAIFITEMTAKEVFKVQAEVEFRNPSSSLYNK</sequence>
<keyword evidence="5 6" id="KW-0472">Membrane</keyword>
<keyword evidence="8" id="KW-1185">Reference proteome</keyword>